<reference evidence="2" key="1">
    <citation type="journal article" date="2023" name="Nat. Microbiol.">
        <title>Babesia duncani multi-omics identifies virulence factors and drug targets.</title>
        <authorList>
            <person name="Singh P."/>
            <person name="Lonardi S."/>
            <person name="Liang Q."/>
            <person name="Vydyam P."/>
            <person name="Khabirova E."/>
            <person name="Fang T."/>
            <person name="Gihaz S."/>
            <person name="Thekkiniath J."/>
            <person name="Munshi M."/>
            <person name="Abel S."/>
            <person name="Ciampossin L."/>
            <person name="Batugedara G."/>
            <person name="Gupta M."/>
            <person name="Lu X.M."/>
            <person name="Lenz T."/>
            <person name="Chakravarty S."/>
            <person name="Cornillot E."/>
            <person name="Hu Y."/>
            <person name="Ma W."/>
            <person name="Gonzalez L.M."/>
            <person name="Sanchez S."/>
            <person name="Estrada K."/>
            <person name="Sanchez-Flores A."/>
            <person name="Montero E."/>
            <person name="Harb O.S."/>
            <person name="Le Roch K.G."/>
            <person name="Mamoun C.B."/>
        </authorList>
    </citation>
    <scope>NUCLEOTIDE SEQUENCE</scope>
    <source>
        <strain evidence="2">WA1</strain>
    </source>
</reference>
<comment type="caution">
    <text evidence="2">The sequence shown here is derived from an EMBL/GenBank/DDBJ whole genome shotgun (WGS) entry which is preliminary data.</text>
</comment>
<feature type="non-terminal residue" evidence="2">
    <location>
        <position position="1"/>
    </location>
</feature>
<dbReference type="SMART" id="SM00209">
    <property type="entry name" value="TSP1"/>
    <property type="match status" value="3"/>
</dbReference>
<proteinExistence type="predicted"/>
<keyword evidence="1" id="KW-1133">Transmembrane helix</keyword>
<evidence type="ECO:0000313" key="2">
    <source>
        <dbReference type="EMBL" id="KAK2194775.1"/>
    </source>
</evidence>
<keyword evidence="3" id="KW-1185">Reference proteome</keyword>
<gene>
    <name evidence="2" type="ORF">BdWA1_003747</name>
</gene>
<dbReference type="RefSeq" id="XP_067801618.1">
    <property type="nucleotide sequence ID" value="XM_067948757.1"/>
</dbReference>
<dbReference type="GeneID" id="94338044"/>
<evidence type="ECO:0000256" key="1">
    <source>
        <dbReference type="SAM" id="Phobius"/>
    </source>
</evidence>
<organism evidence="2 3">
    <name type="scientific">Babesia duncani</name>
    <dbReference type="NCBI Taxonomy" id="323732"/>
    <lineage>
        <taxon>Eukaryota</taxon>
        <taxon>Sar</taxon>
        <taxon>Alveolata</taxon>
        <taxon>Apicomplexa</taxon>
        <taxon>Aconoidasida</taxon>
        <taxon>Piroplasmida</taxon>
        <taxon>Babesiidae</taxon>
        <taxon>Babesia</taxon>
    </lineage>
</organism>
<dbReference type="EMBL" id="JALLKP010000047">
    <property type="protein sequence ID" value="KAK2194775.1"/>
    <property type="molecule type" value="Genomic_DNA"/>
</dbReference>
<dbReference type="KEGG" id="bdw:94338044"/>
<name>A0AAD9PHI5_9APIC</name>
<sequence length="1389" mass="156814">NYGPPDPSAVKMLLDNMYKIAITLKPVHTNAKLDEPLTTDKLPVQLTPSQNLKNATGGMGNEAILSCPDGNVITIVNASIKCGKNSMDITNDAWKKCDQMSKCTLDPHDWGNCKIKTQTINVFYSCTKIYGQDCALFSPFKNDYAFFCRSSCMSFRKSCMNPEDNENKTDVLRCIWKLIKRNNLEHKCLFLLDGINQDQNNISWSSYTMEKFQLGTATVETSKWTRITFPKYIKDPIVFFTILDDYGYYATVLLRQVTNIGFNARLIIIICKKGHCAEDTKSHSTTIEWMAITVGEHSGDESMAIYAGLISTTGDSILKLPLNPHKKWSVITHIQETSLVKVDIASNSLGVPFVMHMVTETPEKIQVSFTYSIHKTPIAPNIKLGYVALEHGINPMKLYDTEFNTFKLEISKTKMKTINMVLGEKWPNSTKPFGSPQYIGSIAVVGLASNISGTLIAQNSYRMVNTSIEFVWNVQLHELIVSSISENITISGFVIENNEMISIRRICSYAKKITGDKRNRFCYNECIGDSGIKRCIGAENVTKCYHDRNSNCELIGDGILQDLITAYQNVIANGANKTNILNENGKTSVPSLPKSLNMPQIPRDSGSASDINNIPLNKVPIANGKNYELGEIVYSPQILNMECITGPWGQWSSCNHHCTSTLNDSNRVRKRMIYASNVGINSKPCITEEYEICKDLPSCGKLCVILQEDTGMEKNEYFIKWSKGCDIVIIQAANKSPIIKKVNQQIRASSLQLGSQVSYSKNSLLSIAKSRILFVHNTAHPLSNMLYSKKRSTNPEIQTITEGCNDSQNWSTCDAPCKDEDKPQQHLLIPIQCNDTRKDCVVDLKPCPNQPKPQQARCVLTNSIYEYKSKEWVKHGACICSRGIPCSASEIYKRKGYYELLHFENNAKIHNNIKIQNVQAFVSLANKERINIPSGFLKEITYGTFQEEELVNYCATGSKNYDAYDDDILWINCELASPKIRSDDDCIRKCKNIRDVCISDVPKSNIQAYVQCLNKKIMGNADSIDVIGFRHYKCKAPTLDFKNITKDPCDKLANIPYFQVSCAQYCNNILYECRNEAEHIREKNIRICMQNAIRSNRPQKNGTSVDFESSCTFKKTTLHGSGLVFCKEEVIDCAHEEWGAWSQCTGECIHFTKTVTEIPSRTRHRALQVDESIREYCEANFKTVDIERCIWLPQCISDAGTSISIKKHIAWEVEVRRKPDLQGWVMEYSKSTNERNKHIDKDNNIATPVKNCTIYRGHRNITNRKFVLQTSRCSCPASMTPCTIAESISTIWWHDLVRLLCYQSEMRSIIFDQQNGFYRYSCLTGTFIKEDYDALKLLCNDERGTTFVSCSGTGITKHTYIMAALSLVIGVVCGFITVVLVAKRKRILA</sequence>
<dbReference type="InterPro" id="IPR000884">
    <property type="entry name" value="TSP1_rpt"/>
</dbReference>
<keyword evidence="1" id="KW-0472">Membrane</keyword>
<dbReference type="PROSITE" id="PS50092">
    <property type="entry name" value="TSP1"/>
    <property type="match status" value="1"/>
</dbReference>
<accession>A0AAD9PHI5</accession>
<protein>
    <submittedName>
        <fullName evidence="2">Thrombospondin type-1 (TSP1) repeat</fullName>
    </submittedName>
</protein>
<feature type="transmembrane region" description="Helical" evidence="1">
    <location>
        <begin position="1360"/>
        <end position="1382"/>
    </location>
</feature>
<keyword evidence="1" id="KW-0812">Transmembrane</keyword>
<evidence type="ECO:0000313" key="3">
    <source>
        <dbReference type="Proteomes" id="UP001214638"/>
    </source>
</evidence>
<dbReference type="Proteomes" id="UP001214638">
    <property type="component" value="Unassembled WGS sequence"/>
</dbReference>